<reference evidence="6 7" key="2">
    <citation type="submission" date="2009-02" db="EMBL/GenBank/DDBJ databases">
        <title>Draft genome sequence of Clostridium methylpentosum (DSM 5476).</title>
        <authorList>
            <person name="Sudarsanam P."/>
            <person name="Ley R."/>
            <person name="Guruge J."/>
            <person name="Turnbaugh P.J."/>
            <person name="Mahowald M."/>
            <person name="Liep D."/>
            <person name="Gordon J."/>
        </authorList>
    </citation>
    <scope>NUCLEOTIDE SEQUENCE [LARGE SCALE GENOMIC DNA]</scope>
    <source>
        <strain evidence="6 7">DSM 5476</strain>
    </source>
</reference>
<evidence type="ECO:0000256" key="4">
    <source>
        <dbReference type="ARBA" id="ARBA00022989"/>
    </source>
</evidence>
<dbReference type="Pfam" id="PF01594">
    <property type="entry name" value="AI-2E_transport"/>
    <property type="match status" value="1"/>
</dbReference>
<dbReference type="InterPro" id="IPR002549">
    <property type="entry name" value="AI-2E-like"/>
</dbReference>
<dbReference type="PANTHER" id="PTHR21716:SF68">
    <property type="entry name" value="TRANSPORT PROTEIN YTVI-RELATED"/>
    <property type="match status" value="1"/>
</dbReference>
<comment type="subcellular location">
    <subcellularLocation>
        <location evidence="1">Membrane</location>
        <topology evidence="1">Multi-pass membrane protein</topology>
    </subcellularLocation>
</comment>
<dbReference type="STRING" id="537013.CLOSTMETH_01537"/>
<keyword evidence="5" id="KW-0472">Membrane</keyword>
<dbReference type="Proteomes" id="UP000003340">
    <property type="component" value="Unassembled WGS sequence"/>
</dbReference>
<dbReference type="InterPro" id="IPR014227">
    <property type="entry name" value="YtvI-like"/>
</dbReference>
<proteinExistence type="inferred from homology"/>
<keyword evidence="7" id="KW-1185">Reference proteome</keyword>
<accession>C0ECG7</accession>
<dbReference type="GO" id="GO:0055085">
    <property type="term" value="P:transmembrane transport"/>
    <property type="evidence" value="ECO:0007669"/>
    <property type="project" value="TreeGrafter"/>
</dbReference>
<comment type="similarity">
    <text evidence="2">Belongs to the autoinducer-2 exporter (AI-2E) (TC 2.A.86) family.</text>
</comment>
<keyword evidence="3" id="KW-0812">Transmembrane</keyword>
<dbReference type="EMBL" id="ACEC01000052">
    <property type="protein sequence ID" value="EEG30783.1"/>
    <property type="molecule type" value="Genomic_DNA"/>
</dbReference>
<evidence type="ECO:0000313" key="6">
    <source>
        <dbReference type="EMBL" id="EEG30783.1"/>
    </source>
</evidence>
<dbReference type="NCBIfam" id="TIGR02872">
    <property type="entry name" value="spore_ytvI"/>
    <property type="match status" value="1"/>
</dbReference>
<dbReference type="eggNOG" id="COG0628">
    <property type="taxonomic scope" value="Bacteria"/>
</dbReference>
<evidence type="ECO:0000313" key="7">
    <source>
        <dbReference type="Proteomes" id="UP000003340"/>
    </source>
</evidence>
<gene>
    <name evidence="6" type="primary">ytvI</name>
    <name evidence="6" type="ORF">CLOSTMETH_01537</name>
</gene>
<dbReference type="PANTHER" id="PTHR21716">
    <property type="entry name" value="TRANSMEMBRANE PROTEIN"/>
    <property type="match status" value="1"/>
</dbReference>
<protein>
    <submittedName>
        <fullName evidence="6">Sporulation integral membrane protein YtvI</fullName>
    </submittedName>
</protein>
<dbReference type="AlphaFoldDB" id="C0ECG7"/>
<evidence type="ECO:0000256" key="5">
    <source>
        <dbReference type="ARBA" id="ARBA00023136"/>
    </source>
</evidence>
<reference evidence="6 7" key="1">
    <citation type="submission" date="2009-01" db="EMBL/GenBank/DDBJ databases">
        <authorList>
            <person name="Fulton L."/>
            <person name="Clifton S."/>
            <person name="Fulton B."/>
            <person name="Xu J."/>
            <person name="Minx P."/>
            <person name="Pepin K.H."/>
            <person name="Johnson M."/>
            <person name="Bhonagiri V."/>
            <person name="Nash W.E."/>
            <person name="Mardis E.R."/>
            <person name="Wilson R.K."/>
        </authorList>
    </citation>
    <scope>NUCLEOTIDE SEQUENCE [LARGE SCALE GENOMIC DNA]</scope>
    <source>
        <strain evidence="6 7">DSM 5476</strain>
    </source>
</reference>
<evidence type="ECO:0000256" key="1">
    <source>
        <dbReference type="ARBA" id="ARBA00004141"/>
    </source>
</evidence>
<dbReference type="HOGENOM" id="CLU_031275_4_0_9"/>
<dbReference type="GO" id="GO:0016020">
    <property type="term" value="C:membrane"/>
    <property type="evidence" value="ECO:0007669"/>
    <property type="project" value="UniProtKB-SubCell"/>
</dbReference>
<comment type="caution">
    <text evidence="6">The sequence shown here is derived from an EMBL/GenBank/DDBJ whole genome shotgun (WGS) entry which is preliminary data.</text>
</comment>
<keyword evidence="4" id="KW-1133">Transmembrane helix</keyword>
<name>C0ECG7_9FIRM</name>
<sequence length="360" mass="39801">MDGRTERRRSFIINAVYFILIFGIGFLLFKYAVPYVLPFIIGFAIAFMLKPIVRFLSTKLRLNHRFCGAVVILLAYALLALVLWFLGARLVSALTDLFGNAEQYFDIYIAPLLEKINSFTVETISVLSPDLAPQANDLFQGVIQSLQSGIVSLSGNVVGSLANIGAKIPGFLVAFAFTIMSSIFISMDYNQFTSFLLRQLPKRWRDMAFEVKGYFVGTILRYLRAYLILMIITFVELSIGFGVIGIGNPIGVAAIIALCDALPVLGTGGIVIPWILLELLKGNYQLVIGLTVVYIIVTVVRNFIEPKVIGQQLGLHPIVTLVSIYIGFKLIGVAGMILFPIFVQIIVSLNESGSLRLWKT</sequence>
<organism evidence="6 7">
    <name type="scientific">[Clostridium] methylpentosum DSM 5476</name>
    <dbReference type="NCBI Taxonomy" id="537013"/>
    <lineage>
        <taxon>Bacteria</taxon>
        <taxon>Bacillati</taxon>
        <taxon>Bacillota</taxon>
        <taxon>Clostridia</taxon>
        <taxon>Eubacteriales</taxon>
        <taxon>Oscillospiraceae</taxon>
        <taxon>Oscillospiraceae incertae sedis</taxon>
    </lineage>
</organism>
<evidence type="ECO:0000256" key="3">
    <source>
        <dbReference type="ARBA" id="ARBA00022692"/>
    </source>
</evidence>
<evidence type="ECO:0000256" key="2">
    <source>
        <dbReference type="ARBA" id="ARBA00009773"/>
    </source>
</evidence>